<dbReference type="GO" id="GO:0003677">
    <property type="term" value="F:DNA binding"/>
    <property type="evidence" value="ECO:0007669"/>
    <property type="project" value="InterPro"/>
</dbReference>
<dbReference type="GO" id="GO:0006310">
    <property type="term" value="P:DNA recombination"/>
    <property type="evidence" value="ECO:0007669"/>
    <property type="project" value="InterPro"/>
</dbReference>
<sequence length="254" mass="28603">MSNVQNENTAVVEKEKKVEYEVNGESVTLSRAMVKNYLTSGNGNVTDQEVTMFIQLCRYQHLNPFLNEAYLVKFGGNPAQIITSKEAFMKRAESNVNYDGIEAGCIVERKDEIVYTKGAFTLKSDRIVGAWADVFRKDREHPTHVEIAFEEFNKNQATWKSMPATMIRKSAMVNALREAFPQDLGALYTEDDKDINATKRSNKVEERKEVNSTEAGNVLANKFANVQNAKQVEEVKEEVANDGSQNEEQTTAAE</sequence>
<dbReference type="NCBIfam" id="TIGR01913">
    <property type="entry name" value="bet_lambda"/>
    <property type="match status" value="1"/>
</dbReference>
<feature type="compositionally biased region" description="Polar residues" evidence="1">
    <location>
        <begin position="242"/>
        <end position="254"/>
    </location>
</feature>
<dbReference type="RefSeq" id="WP_094104559.1">
    <property type="nucleotide sequence ID" value="NZ_CP137627.1"/>
</dbReference>
<dbReference type="Proteomes" id="UP000196118">
    <property type="component" value="Chromosome"/>
</dbReference>
<dbReference type="AlphaFoldDB" id="A0A1Y0VP44"/>
<evidence type="ECO:0000256" key="1">
    <source>
        <dbReference type="SAM" id="MobiDB-lite"/>
    </source>
</evidence>
<dbReference type="Pfam" id="PF03837">
    <property type="entry name" value="RecT"/>
    <property type="match status" value="1"/>
</dbReference>
<dbReference type="InterPro" id="IPR018330">
    <property type="entry name" value="RecT_fam"/>
</dbReference>
<evidence type="ECO:0000313" key="2">
    <source>
        <dbReference type="EMBL" id="ARW19912.1"/>
    </source>
</evidence>
<accession>A0A1Y0VP44</accession>
<dbReference type="InterPro" id="IPR010183">
    <property type="entry name" value="Phage_lambda_Bet"/>
</dbReference>
<organism evidence="2 3">
    <name type="scientific">Pediococcus pentosaceus</name>
    <dbReference type="NCBI Taxonomy" id="1255"/>
    <lineage>
        <taxon>Bacteria</taxon>
        <taxon>Bacillati</taxon>
        <taxon>Bacillota</taxon>
        <taxon>Bacilli</taxon>
        <taxon>Lactobacillales</taxon>
        <taxon>Lactobacillaceae</taxon>
        <taxon>Pediococcus</taxon>
    </lineage>
</organism>
<evidence type="ECO:0000313" key="3">
    <source>
        <dbReference type="Proteomes" id="UP000196118"/>
    </source>
</evidence>
<name>A0A1Y0VP44_PEDPE</name>
<dbReference type="EMBL" id="CP021474">
    <property type="protein sequence ID" value="ARW19912.1"/>
    <property type="molecule type" value="Genomic_DNA"/>
</dbReference>
<feature type="region of interest" description="Disordered" evidence="1">
    <location>
        <begin position="235"/>
        <end position="254"/>
    </location>
</feature>
<protein>
    <submittedName>
        <fullName evidence="2">Uncharacterized protein</fullName>
    </submittedName>
</protein>
<reference evidence="2 3" key="1">
    <citation type="submission" date="2017-05" db="EMBL/GenBank/DDBJ databases">
        <title>Genome sequence of Pediococcus pentosaceus strain SRCM100892.</title>
        <authorList>
            <person name="Cho S.H."/>
        </authorList>
    </citation>
    <scope>NUCLEOTIDE SEQUENCE [LARGE SCALE GENOMIC DNA]</scope>
    <source>
        <strain evidence="2 3">SRCM100892</strain>
    </source>
</reference>
<proteinExistence type="predicted"/>
<gene>
    <name evidence="2" type="ORF">S100892_01340</name>
</gene>